<evidence type="ECO:0000313" key="9">
    <source>
        <dbReference type="Proteomes" id="UP000004431"/>
    </source>
</evidence>
<keyword evidence="4" id="KW-0143">Chaperone</keyword>
<evidence type="ECO:0000256" key="2">
    <source>
        <dbReference type="ARBA" id="ARBA00022741"/>
    </source>
</evidence>
<sequence length="904" mass="99165">MFENFTLLARRILDIAQQEARGLGRLYVSNEHIVLAFLKEGRCACAQQLVRAGFSYDAVLPEVKRLEEHNQPEESGGHVLYTPSAKAMLGRAISYAYERSDDRFITTFDIVRALFQAPSARIIILIEKMNVRTKALDALCTPDADSIHAEIVSTFEGTHEPKLVEVAMGAPASSGTHKTRVKMLKKYGRNLVKKASEGKLDPVIGRDKEILRMVQILSRRQKNNPLILGDPGVGKTAVVEGLAQLIADKNVPDVLASKEIWSLDISSMLAGAKYRGEFEDRLKRVVSEVRTNETIILFIDEIHTIIGAGSAEGSIDAASILKPPLARSEIQVIGATTAEEYRKHIEKDAALERRFQPVMVSEPSCAQALSILEGLKDHYETFHNAHYEKGALEEAVRLASRYIQDRFLPDKAIDVIDEAGARARVAQGVHTDEEKRLLDVGNEAGASAAGAAGEAGTAGAPASTADSRADSELDESDFAQAARAIDEKRTAQLAAARKQAATKSAARVVVTKEMIADVISDISGVPVSSLTDEESSKLLHCEEELHKHIVGQEEAVKKVSACIRRSRSPLKDPRRPGGSFMFLGPSGVGKTELAKTLAEFLFGTKDALINFDMSEYMEKHEVSKLVGAPPGYIGYAEGGELTKAVRRRPYSVVLFDEVEKAHPDVFNVLLQILEEGRLTDGQGRVVDFANTVIVMTSNIGARDIAQTAPMGFSAQDEAGLSHTEITSRVQNELKRAFRPEFINRIDEIVVFSALKKDELRKIVTMMIGDLNKRLAPHEMEIELTPAACDYIAKEGTDPIYGARPLRRSIQRLIEDKLSEEYLAHTWNKGDKITVDYRAGELVFSRAKADLEKLARVREESVNDDTLAHGNGASSIGGAKFGAPARMSREEERALVVHGDNQDSL</sequence>
<evidence type="ECO:0000256" key="3">
    <source>
        <dbReference type="ARBA" id="ARBA00022840"/>
    </source>
</evidence>
<dbReference type="RefSeq" id="WP_006303694.1">
    <property type="nucleotide sequence ID" value="NZ_AEDQ01000010.1"/>
</dbReference>
<dbReference type="SUPFAM" id="SSF52540">
    <property type="entry name" value="P-loop containing nucleoside triphosphate hydrolases"/>
    <property type="match status" value="2"/>
</dbReference>
<feature type="compositionally biased region" description="Low complexity" evidence="6">
    <location>
        <begin position="448"/>
        <end position="465"/>
    </location>
</feature>
<dbReference type="InterPro" id="IPR004176">
    <property type="entry name" value="Clp_R_N"/>
</dbReference>
<dbReference type="Gene3D" id="1.10.1780.10">
    <property type="entry name" value="Clp, N-terminal domain"/>
    <property type="match status" value="1"/>
</dbReference>
<dbReference type="SMART" id="SM01086">
    <property type="entry name" value="ClpB_D2-small"/>
    <property type="match status" value="1"/>
</dbReference>
<dbReference type="Pfam" id="PF07724">
    <property type="entry name" value="AAA_2"/>
    <property type="match status" value="1"/>
</dbReference>
<dbReference type="InterPro" id="IPR003593">
    <property type="entry name" value="AAA+_ATPase"/>
</dbReference>
<dbReference type="InterPro" id="IPR003959">
    <property type="entry name" value="ATPase_AAA_core"/>
</dbReference>
<organism evidence="8 9">
    <name type="scientific">Fannyhessea vaginae PB189-T1-4</name>
    <dbReference type="NCBI Taxonomy" id="866774"/>
    <lineage>
        <taxon>Bacteria</taxon>
        <taxon>Bacillati</taxon>
        <taxon>Actinomycetota</taxon>
        <taxon>Coriobacteriia</taxon>
        <taxon>Coriobacteriales</taxon>
        <taxon>Atopobiaceae</taxon>
        <taxon>Fannyhessea</taxon>
    </lineage>
</organism>
<reference evidence="8 9" key="1">
    <citation type="submission" date="2010-08" db="EMBL/GenBank/DDBJ databases">
        <authorList>
            <person name="Durkin A.S."/>
            <person name="Madupu R."/>
            <person name="Torralba M."/>
            <person name="Gillis M."/>
            <person name="Methe B."/>
            <person name="Sutton G."/>
            <person name="Nelson K.E."/>
        </authorList>
    </citation>
    <scope>NUCLEOTIDE SEQUENCE [LARGE SCALE GENOMIC DNA]</scope>
    <source>
        <strain evidence="8 9">PB189-T1-4</strain>
    </source>
</reference>
<comment type="caution">
    <text evidence="8">The sequence shown here is derived from an EMBL/GenBank/DDBJ whole genome shotgun (WGS) entry which is preliminary data.</text>
</comment>
<dbReference type="InterPro" id="IPR019489">
    <property type="entry name" value="Clp_ATPase_C"/>
</dbReference>
<gene>
    <name evidence="8" type="ORF">HMPREF9248_1179</name>
</gene>
<dbReference type="InterPro" id="IPR041546">
    <property type="entry name" value="ClpA/ClpB_AAA_lid"/>
</dbReference>
<evidence type="ECO:0000256" key="5">
    <source>
        <dbReference type="PROSITE-ProRule" id="PRU01251"/>
    </source>
</evidence>
<dbReference type="Proteomes" id="UP000004431">
    <property type="component" value="Unassembled WGS sequence"/>
</dbReference>
<keyword evidence="2" id="KW-0547">Nucleotide-binding</keyword>
<proteinExistence type="predicted"/>
<accession>A0ABN0B1L6</accession>
<evidence type="ECO:0000259" key="7">
    <source>
        <dbReference type="PROSITE" id="PS51903"/>
    </source>
</evidence>
<feature type="domain" description="Clp R" evidence="7">
    <location>
        <begin position="1"/>
        <end position="69"/>
    </location>
</feature>
<protein>
    <submittedName>
        <fullName evidence="8">ATPase family associated with various cellular activities (AAA)</fullName>
    </submittedName>
</protein>
<dbReference type="InterPro" id="IPR001270">
    <property type="entry name" value="ClpA/B"/>
</dbReference>
<keyword evidence="9" id="KW-1185">Reference proteome</keyword>
<dbReference type="SUPFAM" id="SSF81923">
    <property type="entry name" value="Double Clp-N motif"/>
    <property type="match status" value="1"/>
</dbReference>
<dbReference type="Gene3D" id="1.10.8.60">
    <property type="match status" value="2"/>
</dbReference>
<evidence type="ECO:0000256" key="4">
    <source>
        <dbReference type="ARBA" id="ARBA00023186"/>
    </source>
</evidence>
<dbReference type="PANTHER" id="PTHR11638:SF18">
    <property type="entry name" value="HEAT SHOCK PROTEIN 104"/>
    <property type="match status" value="1"/>
</dbReference>
<evidence type="ECO:0000256" key="1">
    <source>
        <dbReference type="ARBA" id="ARBA00022737"/>
    </source>
</evidence>
<dbReference type="PROSITE" id="PS51903">
    <property type="entry name" value="CLP_R"/>
    <property type="match status" value="1"/>
</dbReference>
<dbReference type="InterPro" id="IPR027417">
    <property type="entry name" value="P-loop_NTPase"/>
</dbReference>
<dbReference type="Pfam" id="PF10431">
    <property type="entry name" value="ClpB_D2-small"/>
    <property type="match status" value="1"/>
</dbReference>
<keyword evidence="1 5" id="KW-0677">Repeat</keyword>
<keyword evidence="3" id="KW-0067">ATP-binding</keyword>
<dbReference type="CDD" id="cd00009">
    <property type="entry name" value="AAA"/>
    <property type="match status" value="1"/>
</dbReference>
<dbReference type="EMBL" id="AEDQ01000010">
    <property type="protein sequence ID" value="EFL44579.1"/>
    <property type="molecule type" value="Genomic_DNA"/>
</dbReference>
<dbReference type="SMART" id="SM00382">
    <property type="entry name" value="AAA"/>
    <property type="match status" value="2"/>
</dbReference>
<dbReference type="InterPro" id="IPR036628">
    <property type="entry name" value="Clp_N_dom_sf"/>
</dbReference>
<name>A0ABN0B1L6_9ACTN</name>
<dbReference type="Pfam" id="PF17871">
    <property type="entry name" value="AAA_lid_9"/>
    <property type="match status" value="1"/>
</dbReference>
<dbReference type="PRINTS" id="PR00300">
    <property type="entry name" value="CLPPROTEASEA"/>
</dbReference>
<dbReference type="PANTHER" id="PTHR11638">
    <property type="entry name" value="ATP-DEPENDENT CLP PROTEASE"/>
    <property type="match status" value="1"/>
</dbReference>
<dbReference type="Gene3D" id="3.40.50.300">
    <property type="entry name" value="P-loop containing nucleotide triphosphate hydrolases"/>
    <property type="match status" value="2"/>
</dbReference>
<evidence type="ECO:0000256" key="6">
    <source>
        <dbReference type="SAM" id="MobiDB-lite"/>
    </source>
</evidence>
<dbReference type="Pfam" id="PF00004">
    <property type="entry name" value="AAA"/>
    <property type="match status" value="1"/>
</dbReference>
<evidence type="ECO:0000313" key="8">
    <source>
        <dbReference type="EMBL" id="EFL44579.1"/>
    </source>
</evidence>
<feature type="region of interest" description="Disordered" evidence="6">
    <location>
        <begin position="448"/>
        <end position="476"/>
    </location>
</feature>
<dbReference type="Pfam" id="PF02861">
    <property type="entry name" value="Clp_N"/>
    <property type="match status" value="1"/>
</dbReference>
<dbReference type="InterPro" id="IPR050130">
    <property type="entry name" value="ClpA_ClpB"/>
</dbReference>
<dbReference type="CDD" id="cd19499">
    <property type="entry name" value="RecA-like_ClpB_Hsp104-like"/>
    <property type="match status" value="1"/>
</dbReference>